<gene>
    <name evidence="3" type="ORF">M406DRAFT_330156</name>
</gene>
<dbReference type="GeneID" id="63837612"/>
<reference evidence="3" key="1">
    <citation type="journal article" date="2020" name="Phytopathology">
        <title>Genome sequence of the chestnut blight fungus Cryphonectria parasitica EP155: A fundamental resource for an archetypical invasive plant pathogen.</title>
        <authorList>
            <person name="Crouch J.A."/>
            <person name="Dawe A."/>
            <person name="Aerts A."/>
            <person name="Barry K."/>
            <person name="Churchill A.C.L."/>
            <person name="Grimwood J."/>
            <person name="Hillman B."/>
            <person name="Milgroom M.G."/>
            <person name="Pangilinan J."/>
            <person name="Smith M."/>
            <person name="Salamov A."/>
            <person name="Schmutz J."/>
            <person name="Yadav J."/>
            <person name="Grigoriev I.V."/>
            <person name="Nuss D."/>
        </authorList>
    </citation>
    <scope>NUCLEOTIDE SEQUENCE</scope>
    <source>
        <strain evidence="3">EP155</strain>
    </source>
</reference>
<evidence type="ECO:0000256" key="1">
    <source>
        <dbReference type="SAM" id="MobiDB-lite"/>
    </source>
</evidence>
<feature type="domain" description="Sfi1 spindle body" evidence="2">
    <location>
        <begin position="814"/>
        <end position="1220"/>
    </location>
</feature>
<evidence type="ECO:0000259" key="2">
    <source>
        <dbReference type="Pfam" id="PF08457"/>
    </source>
</evidence>
<feature type="region of interest" description="Disordered" evidence="1">
    <location>
        <begin position="415"/>
        <end position="454"/>
    </location>
</feature>
<feature type="region of interest" description="Disordered" evidence="1">
    <location>
        <begin position="1"/>
        <end position="95"/>
    </location>
</feature>
<sequence length="1293" mass="147079">MQPIPASAITGGVFSPAATPSYETGESNTFTDSAEEPQVRESDNTSVAVKPGPLTPDDPLHLMQGASEPTPLPNGDGGGDSAAAPTPSRERQEPWYSNEDITLLHEIIATGEAILASLPERERLPTTALFTAADDVLPRHGFASEDVPHIARLLFRIGGQRGPESLLDKFRSVLGEMGIELVYTDDSMMSADDEDDMPPAGDASTLDAQVPGVPSAPRDDFDRAPPVAQEGSSSPPMPVHHAPRRRRNSDSIVQGLGTGGSDALHGDGGPIQPVQRATRSHSTDGRVLSEPQRKEVRFSDVIDSQSVSDVSWDRDDTGASTFDNIPFRPRPDALDHSGRGGPNGSAQAGAGAGAQQDDDGRPSTRAENRPPLDFSRFGRSDQGFKHHQTGLPNGDILSDEEFSSVDLDLGGLGADEAAEEPSLPRHPIQPAERHGVEEDQEDTSEHHDLRHDEYSSQLPIRDAQDEERMEDEQVAFIASREQMFRMSSFNHWRDVSRYTRSYNIRAEAHSERWDAWETMGAALSTWIESALTMQVGENDGIQAYQDHLRQRELERNRGGTDDAPPLVLSEGSVNPRVRQSIERSREPFVSSSAGRQAPDPRSTGGWARQQSQSVDRTLIEEYPHRPSSRRGFRDPQLRRLRAFGSDWDAGVAPTHGEEEQQEQEQEQEYNDELYDASEELETQDLERSEAALHSQYQVAAAAWNYFLLSKAFTHWADRADEEVERTQIARRHILRKKCFHAWVRDRDETEAESKAVWFYQMVVMRQWREAAVDAAKRSSLLRQAAHRKKRRSLAENVFVDWYHESKMRIAEKMDAQRLAATTFQHWQLESQWLSSAHGEAEGIFKASMLGRYMRRWRGEAQIQERAEAGAGPIIARRDELLRSGLSLAWRQEAEEARNRERVAVTQELKDWTKHWVYETRLVRWQEEQDAEALDSVAYHWYCEWRLRLVERVIEQQEKTRFFERWADATTASAARSYHLRHLARDVHHHDTITGFLNTTLDALEHLEMQAYHARAVLVQRTVPRAVRKWTTQLSHHHRMEKWCRLANLFPVGEYVLPHWQEVRRQAWKRRMQRLYNDFKYRVRRDAVRDSLDVWRQATADAVTKGWEADDMCIEDDNATIIHVAIMWRARLEPIAFTAEVAEDADVEAHLLQWHSLLEVHEDNKLDAAELDFAQTAGARWDEWTLASVALRGREQTVHEFTSHNTRRDMRHFLAAWASQTQAVGDRVPEMDFRATRRSSRWGTPAPARTRLMTDMTPFRTPAKPTFGRSTTTPAYRPPSELTFEERDEDDLLA</sequence>
<dbReference type="RefSeq" id="XP_040777286.1">
    <property type="nucleotide sequence ID" value="XM_040920483.1"/>
</dbReference>
<keyword evidence="4" id="KW-1185">Reference proteome</keyword>
<dbReference type="Proteomes" id="UP000803844">
    <property type="component" value="Unassembled WGS sequence"/>
</dbReference>
<feature type="compositionally biased region" description="Acidic residues" evidence="1">
    <location>
        <begin position="659"/>
        <end position="669"/>
    </location>
</feature>
<feature type="compositionally biased region" description="Low complexity" evidence="1">
    <location>
        <begin position="346"/>
        <end position="355"/>
    </location>
</feature>
<dbReference type="EMBL" id="MU032347">
    <property type="protein sequence ID" value="KAF3766325.1"/>
    <property type="molecule type" value="Genomic_DNA"/>
</dbReference>
<dbReference type="Pfam" id="PF08457">
    <property type="entry name" value="Sfi1"/>
    <property type="match status" value="1"/>
</dbReference>
<evidence type="ECO:0000313" key="3">
    <source>
        <dbReference type="EMBL" id="KAF3766325.1"/>
    </source>
</evidence>
<dbReference type="OrthoDB" id="5215300at2759"/>
<feature type="compositionally biased region" description="Basic and acidic residues" evidence="1">
    <location>
        <begin position="329"/>
        <end position="338"/>
    </location>
</feature>
<feature type="region of interest" description="Disordered" evidence="1">
    <location>
        <begin position="1257"/>
        <end position="1293"/>
    </location>
</feature>
<name>A0A9P5CQQ6_CRYP1</name>
<comment type="caution">
    <text evidence="3">The sequence shown here is derived from an EMBL/GenBank/DDBJ whole genome shotgun (WGS) entry which is preliminary data.</text>
</comment>
<feature type="compositionally biased region" description="Low complexity" evidence="1">
    <location>
        <begin position="301"/>
        <end position="310"/>
    </location>
</feature>
<proteinExistence type="predicted"/>
<feature type="region of interest" description="Disordered" evidence="1">
    <location>
        <begin position="647"/>
        <end position="669"/>
    </location>
</feature>
<feature type="compositionally biased region" description="Polar residues" evidence="1">
    <location>
        <begin position="21"/>
        <end position="32"/>
    </location>
</feature>
<organism evidence="3 4">
    <name type="scientific">Cryphonectria parasitica (strain ATCC 38755 / EP155)</name>
    <dbReference type="NCBI Taxonomy" id="660469"/>
    <lineage>
        <taxon>Eukaryota</taxon>
        <taxon>Fungi</taxon>
        <taxon>Dikarya</taxon>
        <taxon>Ascomycota</taxon>
        <taxon>Pezizomycotina</taxon>
        <taxon>Sordariomycetes</taxon>
        <taxon>Sordariomycetidae</taxon>
        <taxon>Diaporthales</taxon>
        <taxon>Cryphonectriaceae</taxon>
        <taxon>Cryphonectria-Endothia species complex</taxon>
        <taxon>Cryphonectria</taxon>
    </lineage>
</organism>
<protein>
    <recommendedName>
        <fullName evidence="2">Sfi1 spindle body domain-containing protein</fullName>
    </recommendedName>
</protein>
<evidence type="ECO:0000313" key="4">
    <source>
        <dbReference type="Proteomes" id="UP000803844"/>
    </source>
</evidence>
<accession>A0A9P5CQQ6</accession>
<feature type="compositionally biased region" description="Basic and acidic residues" evidence="1">
    <location>
        <begin position="358"/>
        <end position="384"/>
    </location>
</feature>
<dbReference type="InterPro" id="IPR013665">
    <property type="entry name" value="Sfi1_dom"/>
</dbReference>
<feature type="region of interest" description="Disordered" evidence="1">
    <location>
        <begin position="189"/>
        <end position="398"/>
    </location>
</feature>
<feature type="compositionally biased region" description="Basic and acidic residues" evidence="1">
    <location>
        <begin position="431"/>
        <end position="454"/>
    </location>
</feature>
<feature type="region of interest" description="Disordered" evidence="1">
    <location>
        <begin position="556"/>
        <end position="635"/>
    </location>
</feature>
<feature type="compositionally biased region" description="Basic and acidic residues" evidence="1">
    <location>
        <begin position="291"/>
        <end position="300"/>
    </location>
</feature>